<dbReference type="InterPro" id="IPR010131">
    <property type="entry name" value="MdtP/NodT-like"/>
</dbReference>
<dbReference type="SUPFAM" id="SSF56954">
    <property type="entry name" value="Outer membrane efflux proteins (OEP)"/>
    <property type="match status" value="1"/>
</dbReference>
<dbReference type="Gene3D" id="1.20.1600.10">
    <property type="entry name" value="Outer membrane efflux proteins (OEP)"/>
    <property type="match status" value="1"/>
</dbReference>
<dbReference type="PANTHER" id="PTHR30203">
    <property type="entry name" value="OUTER MEMBRANE CATION EFFLUX PROTEIN"/>
    <property type="match status" value="1"/>
</dbReference>
<dbReference type="PANTHER" id="PTHR30203:SF29">
    <property type="entry name" value="PROTEIN CYAE"/>
    <property type="match status" value="1"/>
</dbReference>
<keyword evidence="2" id="KW-0812">Transmembrane</keyword>
<dbReference type="InterPro" id="IPR003423">
    <property type="entry name" value="OMP_efflux"/>
</dbReference>
<dbReference type="Proteomes" id="UP001548590">
    <property type="component" value="Unassembled WGS sequence"/>
</dbReference>
<dbReference type="PROSITE" id="PS51257">
    <property type="entry name" value="PROKAR_LIPOPROTEIN"/>
    <property type="match status" value="1"/>
</dbReference>
<protein>
    <submittedName>
        <fullName evidence="4">Efflux transporter outer membrane subunit</fullName>
    </submittedName>
</protein>
<evidence type="ECO:0000256" key="3">
    <source>
        <dbReference type="SAM" id="Coils"/>
    </source>
</evidence>
<keyword evidence="2" id="KW-0732">Signal</keyword>
<keyword evidence="2" id="KW-1134">Transmembrane beta strand</keyword>
<name>A0ABV2CM95_9RHOO</name>
<comment type="similarity">
    <text evidence="1 2">Belongs to the outer membrane factor (OMF) (TC 1.B.17) family.</text>
</comment>
<dbReference type="EMBL" id="JBEWLZ010000002">
    <property type="protein sequence ID" value="MET1488978.1"/>
    <property type="molecule type" value="Genomic_DNA"/>
</dbReference>
<keyword evidence="2" id="KW-0449">Lipoprotein</keyword>
<accession>A0ABV2CM95</accession>
<evidence type="ECO:0000256" key="1">
    <source>
        <dbReference type="ARBA" id="ARBA00007613"/>
    </source>
</evidence>
<dbReference type="Gene3D" id="2.20.200.10">
    <property type="entry name" value="Outer membrane efflux proteins (OEP)"/>
    <property type="match status" value="1"/>
</dbReference>
<dbReference type="NCBIfam" id="TIGR01845">
    <property type="entry name" value="outer_NodT"/>
    <property type="match status" value="1"/>
</dbReference>
<comment type="caution">
    <text evidence="4">The sequence shown here is derived from an EMBL/GenBank/DDBJ whole genome shotgun (WGS) entry which is preliminary data.</text>
</comment>
<gene>
    <name evidence="4" type="ORF">ABVT11_04010</name>
</gene>
<keyword evidence="2" id="KW-0564">Palmitate</keyword>
<sequence length="475" mass="51035">MTRSILPRHVALAALMLSGLAACANLQPAGLPHATPPASWSAPLPEADRTVELERWWASGSEPELASLIEDAQRVSPSVAAAQARIAQARAQQTQARAALLPQVSAVASGSRTSSPLYTPPLTQAQAGLQMNWELSLASLRGADRIEARAGLESAEAKWHDARILVAAEVAGLYHEARSCRTQLRLIRDDAASRAETERLTRLSLEAGMSAAPALATARSQLAETRSRLLQQEAACEADIKGLVALSGRDESALRATLEPALAREGQPQPFAISALPARTLAQRPDVRIAEREVLQAQARVMQAESARLPRLSLEGFIGRGHYVSGGVSSEGRTWTFGPLALSLPLFDGGRLAAQQAAAEADLDASLAAWRASVRQAVREVEEALLQLQASEQRWQESRKASEQAHVLLESNGRLLQQGMLSQLDFEEIQRQARAAELNASALDLERQRAWITLYRAMGGGFQPLASPSETNPAA</sequence>
<feature type="chain" id="PRO_5044995798" evidence="2">
    <location>
        <begin position="25"/>
        <end position="475"/>
    </location>
</feature>
<keyword evidence="2" id="KW-0472">Membrane</keyword>
<feature type="signal peptide" evidence="2">
    <location>
        <begin position="1"/>
        <end position="24"/>
    </location>
</feature>
<organism evidence="4 5">
    <name type="scientific">Uliginosibacterium paludis</name>
    <dbReference type="NCBI Taxonomy" id="1615952"/>
    <lineage>
        <taxon>Bacteria</taxon>
        <taxon>Pseudomonadati</taxon>
        <taxon>Pseudomonadota</taxon>
        <taxon>Betaproteobacteria</taxon>
        <taxon>Rhodocyclales</taxon>
        <taxon>Zoogloeaceae</taxon>
        <taxon>Uliginosibacterium</taxon>
    </lineage>
</organism>
<keyword evidence="5" id="KW-1185">Reference proteome</keyword>
<reference evidence="4 5" key="1">
    <citation type="submission" date="2024-07" db="EMBL/GenBank/DDBJ databases">
        <title>Uliginosibacterium paludis KCTC:42655.</title>
        <authorList>
            <person name="Kim M.K."/>
        </authorList>
    </citation>
    <scope>NUCLEOTIDE SEQUENCE [LARGE SCALE GENOMIC DNA]</scope>
    <source>
        <strain evidence="4 5">KCTC 42655</strain>
    </source>
</reference>
<comment type="subcellular location">
    <subcellularLocation>
        <location evidence="2">Cell membrane</location>
        <topology evidence="2">Lipid-anchor</topology>
    </subcellularLocation>
</comment>
<proteinExistence type="inferred from homology"/>
<dbReference type="Pfam" id="PF02321">
    <property type="entry name" value="OEP"/>
    <property type="match status" value="2"/>
</dbReference>
<keyword evidence="3" id="KW-0175">Coiled coil</keyword>
<dbReference type="RefSeq" id="WP_345924038.1">
    <property type="nucleotide sequence ID" value="NZ_JBDIVF010000001.1"/>
</dbReference>
<evidence type="ECO:0000256" key="2">
    <source>
        <dbReference type="RuleBase" id="RU362097"/>
    </source>
</evidence>
<feature type="coiled-coil region" evidence="3">
    <location>
        <begin position="371"/>
        <end position="398"/>
    </location>
</feature>
<evidence type="ECO:0000313" key="5">
    <source>
        <dbReference type="Proteomes" id="UP001548590"/>
    </source>
</evidence>
<evidence type="ECO:0000313" key="4">
    <source>
        <dbReference type="EMBL" id="MET1488978.1"/>
    </source>
</evidence>